<accession>A0A1F4S9C9</accession>
<dbReference type="InterPro" id="IPR014729">
    <property type="entry name" value="Rossmann-like_a/b/a_fold"/>
</dbReference>
<reference evidence="2 3" key="1">
    <citation type="journal article" date="2016" name="Nat. Commun.">
        <title>Thousands of microbial genomes shed light on interconnected biogeochemical processes in an aquifer system.</title>
        <authorList>
            <person name="Anantharaman K."/>
            <person name="Brown C.T."/>
            <person name="Hug L.A."/>
            <person name="Sharon I."/>
            <person name="Castelle C.J."/>
            <person name="Probst A.J."/>
            <person name="Thomas B.C."/>
            <person name="Singh A."/>
            <person name="Wilkins M.J."/>
            <person name="Karaoz U."/>
            <person name="Brodie E.L."/>
            <person name="Williams K.H."/>
            <person name="Hubbard S.S."/>
            <person name="Banfield J.F."/>
        </authorList>
    </citation>
    <scope>NUCLEOTIDE SEQUENCE [LARGE SCALE GENOMIC DNA]</scope>
</reference>
<dbReference type="PANTHER" id="PTHR30336">
    <property type="entry name" value="INNER MEMBRANE PROTEIN, PROBABLE PERMEASE"/>
    <property type="match status" value="1"/>
</dbReference>
<dbReference type="Proteomes" id="UP000177905">
    <property type="component" value="Unassembled WGS sequence"/>
</dbReference>
<protein>
    <recommendedName>
        <fullName evidence="1">DUF218 domain-containing protein</fullName>
    </recommendedName>
</protein>
<dbReference type="CDD" id="cd06259">
    <property type="entry name" value="YdcF-like"/>
    <property type="match status" value="1"/>
</dbReference>
<dbReference type="AlphaFoldDB" id="A0A1F4S9C9"/>
<name>A0A1F4S9C9_UNCSA</name>
<feature type="domain" description="DUF218" evidence="1">
    <location>
        <begin position="41"/>
        <end position="169"/>
    </location>
</feature>
<proteinExistence type="predicted"/>
<dbReference type="EMBL" id="MEUA01000010">
    <property type="protein sequence ID" value="OGC16343.1"/>
    <property type="molecule type" value="Genomic_DNA"/>
</dbReference>
<evidence type="ECO:0000259" key="1">
    <source>
        <dbReference type="Pfam" id="PF02698"/>
    </source>
</evidence>
<dbReference type="GO" id="GO:0005886">
    <property type="term" value="C:plasma membrane"/>
    <property type="evidence" value="ECO:0007669"/>
    <property type="project" value="TreeGrafter"/>
</dbReference>
<comment type="caution">
    <text evidence="2">The sequence shown here is derived from an EMBL/GenBank/DDBJ whole genome shotgun (WGS) entry which is preliminary data.</text>
</comment>
<dbReference type="InterPro" id="IPR051599">
    <property type="entry name" value="Cell_Envelope_Assoc"/>
</dbReference>
<dbReference type="Gene3D" id="3.40.50.620">
    <property type="entry name" value="HUPs"/>
    <property type="match status" value="1"/>
</dbReference>
<evidence type="ECO:0000313" key="3">
    <source>
        <dbReference type="Proteomes" id="UP000177905"/>
    </source>
</evidence>
<dbReference type="InterPro" id="IPR003848">
    <property type="entry name" value="DUF218"/>
</dbReference>
<sequence>MFKKIFIVIFALVLFVVLFHPFIFDKMYDFLVVQDKPEKSDVILVLAGDSNGERVDQAVKLYKEGYAPKILMSGGPIIWKLTSAQNMKSQAIALGVPPKNIFMEEKSLSTLGNIKYSIPILKRLNAKTIILVTSPFHARRARAVARKYCLKENIRVLSYPVQASALNPDSWWTRREDTEPIAFEYIKLIHYLLNGELF</sequence>
<dbReference type="PANTHER" id="PTHR30336:SF20">
    <property type="entry name" value="DUF218 DOMAIN-CONTAINING PROTEIN"/>
    <property type="match status" value="1"/>
</dbReference>
<dbReference type="Pfam" id="PF02698">
    <property type="entry name" value="DUF218"/>
    <property type="match status" value="1"/>
</dbReference>
<organism evidence="2 3">
    <name type="scientific">candidate division WOR-1 bacterium RIFOXYB2_FULL_36_35</name>
    <dbReference type="NCBI Taxonomy" id="1802578"/>
    <lineage>
        <taxon>Bacteria</taxon>
        <taxon>Bacillati</taxon>
        <taxon>Saganbacteria</taxon>
    </lineage>
</organism>
<evidence type="ECO:0000313" key="2">
    <source>
        <dbReference type="EMBL" id="OGC16343.1"/>
    </source>
</evidence>
<gene>
    <name evidence="2" type="ORF">A2290_04525</name>
</gene>